<organism evidence="2 3">
    <name type="scientific">Penicillium daleae</name>
    <dbReference type="NCBI Taxonomy" id="63821"/>
    <lineage>
        <taxon>Eukaryota</taxon>
        <taxon>Fungi</taxon>
        <taxon>Dikarya</taxon>
        <taxon>Ascomycota</taxon>
        <taxon>Pezizomycotina</taxon>
        <taxon>Eurotiomycetes</taxon>
        <taxon>Eurotiomycetidae</taxon>
        <taxon>Eurotiales</taxon>
        <taxon>Aspergillaceae</taxon>
        <taxon>Penicillium</taxon>
    </lineage>
</organism>
<dbReference type="RefSeq" id="XP_056769989.1">
    <property type="nucleotide sequence ID" value="XM_056905882.1"/>
</dbReference>
<dbReference type="SUPFAM" id="SSF51556">
    <property type="entry name" value="Metallo-dependent hydrolases"/>
    <property type="match status" value="1"/>
</dbReference>
<name>A0AAD6CD62_9EURO</name>
<dbReference type="SUPFAM" id="SSF51338">
    <property type="entry name" value="Composite domain of metallo-dependent hydrolases"/>
    <property type="match status" value="1"/>
</dbReference>
<dbReference type="PANTHER" id="PTHR22642">
    <property type="entry name" value="IMIDAZOLONEPROPIONASE"/>
    <property type="match status" value="1"/>
</dbReference>
<dbReference type="AlphaFoldDB" id="A0AAD6CD62"/>
<accession>A0AAD6CD62</accession>
<reference evidence="2" key="1">
    <citation type="submission" date="2022-12" db="EMBL/GenBank/DDBJ databases">
        <authorList>
            <person name="Petersen C."/>
        </authorList>
    </citation>
    <scope>NUCLEOTIDE SEQUENCE</scope>
    <source>
        <strain evidence="2">IBT 16125</strain>
    </source>
</reference>
<dbReference type="GO" id="GO:0016810">
    <property type="term" value="F:hydrolase activity, acting on carbon-nitrogen (but not peptide) bonds"/>
    <property type="evidence" value="ECO:0007669"/>
    <property type="project" value="InterPro"/>
</dbReference>
<dbReference type="InterPro" id="IPR032466">
    <property type="entry name" value="Metal_Hydrolase"/>
</dbReference>
<dbReference type="Pfam" id="PF07969">
    <property type="entry name" value="Amidohydro_3"/>
    <property type="match status" value="1"/>
</dbReference>
<dbReference type="Proteomes" id="UP001213681">
    <property type="component" value="Unassembled WGS sequence"/>
</dbReference>
<dbReference type="Gene3D" id="3.20.20.140">
    <property type="entry name" value="Metal-dependent hydrolases"/>
    <property type="match status" value="1"/>
</dbReference>
<dbReference type="InterPro" id="IPR033932">
    <property type="entry name" value="YtcJ-like"/>
</dbReference>
<feature type="domain" description="Amidohydrolase 3" evidence="1">
    <location>
        <begin position="56"/>
        <end position="536"/>
    </location>
</feature>
<dbReference type="InterPro" id="IPR013108">
    <property type="entry name" value="Amidohydro_3"/>
</dbReference>
<proteinExistence type="predicted"/>
<protein>
    <recommendedName>
        <fullName evidence="1">Amidohydrolase 3 domain-containing protein</fullName>
    </recommendedName>
</protein>
<comment type="caution">
    <text evidence="2">The sequence shown here is derived from an EMBL/GenBank/DDBJ whole genome shotgun (WGS) entry which is preliminary data.</text>
</comment>
<gene>
    <name evidence="2" type="ORF">N7458_002499</name>
</gene>
<reference evidence="2" key="2">
    <citation type="journal article" date="2023" name="IMA Fungus">
        <title>Comparative genomic study of the Penicillium genus elucidates a diverse pangenome and 15 lateral gene transfer events.</title>
        <authorList>
            <person name="Petersen C."/>
            <person name="Sorensen T."/>
            <person name="Nielsen M.R."/>
            <person name="Sondergaard T.E."/>
            <person name="Sorensen J.L."/>
            <person name="Fitzpatrick D.A."/>
            <person name="Frisvad J.C."/>
            <person name="Nielsen K.L."/>
        </authorList>
    </citation>
    <scope>NUCLEOTIDE SEQUENCE</scope>
    <source>
        <strain evidence="2">IBT 16125</strain>
    </source>
</reference>
<dbReference type="InterPro" id="IPR011059">
    <property type="entry name" value="Metal-dep_hydrolase_composite"/>
</dbReference>
<evidence type="ECO:0000259" key="1">
    <source>
        <dbReference type="Pfam" id="PF07969"/>
    </source>
</evidence>
<dbReference type="Gene3D" id="3.10.310.70">
    <property type="match status" value="1"/>
</dbReference>
<keyword evidence="3" id="KW-1185">Reference proteome</keyword>
<sequence>MSASTLFLNGRIFATATAGPHDGPNFVDSMLVENGEITAMGSYDEITASKSISDMQTRDLKQQTVLPGFIDGHMHLLLLGQSLRKLELKHCKSLEEIKTTIKEYALAHPDAPSIQCKNWMHVMTPNGVTAAMLDGIDPRPIFIDASLQHSCWCNSAALKELGVADMPDPAGGTIYRDADGTPSGLIDEGAMMSIIWPYQAASASKEERIQAIRAAIQEYNSAGYTGIVEMAMDEEAWDALVTLRRMDPDLPLRIAAYWLIKPTANLEANFRQVQRATELSKVYNAETSPDLRIVGIKVICDGIIDACTAYLSQPYAPVSSPPPIWAPEHLHPVVKEADAGGLQVALHAIGDGAIKMAIDAIEKNATPGRRHRVQHIELASPEDAKRLGELGLTASIQPVHADPSILIEWPRLLGENRCQRAFAYREFADAGALMAIGSDSPTSPYAPMHNLYVSTTRRSSRDPQYTKVVNEHFRLGMYESMVAASGGAATSVFSEKRTGSLTVGKLADFVVVDMEWDAEALLQAEIRETWFGGRKVWGE</sequence>
<dbReference type="CDD" id="cd01300">
    <property type="entry name" value="YtcJ_like"/>
    <property type="match status" value="1"/>
</dbReference>
<evidence type="ECO:0000313" key="3">
    <source>
        <dbReference type="Proteomes" id="UP001213681"/>
    </source>
</evidence>
<dbReference type="Gene3D" id="2.30.40.10">
    <property type="entry name" value="Urease, subunit C, domain 1"/>
    <property type="match status" value="1"/>
</dbReference>
<dbReference type="EMBL" id="JAPVEA010000002">
    <property type="protein sequence ID" value="KAJ5460947.1"/>
    <property type="molecule type" value="Genomic_DNA"/>
</dbReference>
<dbReference type="GeneID" id="81596125"/>
<dbReference type="PANTHER" id="PTHR22642:SF20">
    <property type="entry name" value="AMIDOHYDROLASE 3 DOMAIN-CONTAINING PROTEIN"/>
    <property type="match status" value="1"/>
</dbReference>
<evidence type="ECO:0000313" key="2">
    <source>
        <dbReference type="EMBL" id="KAJ5460947.1"/>
    </source>
</evidence>